<evidence type="ECO:0000259" key="1">
    <source>
        <dbReference type="SMART" id="SM00849"/>
    </source>
</evidence>
<dbReference type="SMART" id="SM00849">
    <property type="entry name" value="Lactamase_B"/>
    <property type="match status" value="1"/>
</dbReference>
<accession>A0A852ZWB2</accession>
<dbReference type="RefSeq" id="WP_179815213.1">
    <property type="nucleotide sequence ID" value="NZ_JACBZD010000001.1"/>
</dbReference>
<dbReference type="Proteomes" id="UP000567795">
    <property type="component" value="Unassembled WGS sequence"/>
</dbReference>
<dbReference type="GO" id="GO:0016787">
    <property type="term" value="F:hydrolase activity"/>
    <property type="evidence" value="ECO:0007669"/>
    <property type="project" value="UniProtKB-KW"/>
</dbReference>
<keyword evidence="3" id="KW-1185">Reference proteome</keyword>
<gene>
    <name evidence="2" type="ORF">FHU37_003609</name>
</gene>
<protein>
    <submittedName>
        <fullName evidence="2">Glyoxylase-like metal-dependent hydrolase (Beta-lactamase superfamily II)</fullName>
    </submittedName>
</protein>
<dbReference type="CDD" id="cd16282">
    <property type="entry name" value="metallo-hydrolase-like_MBL-fold"/>
    <property type="match status" value="1"/>
</dbReference>
<evidence type="ECO:0000313" key="3">
    <source>
        <dbReference type="Proteomes" id="UP000567795"/>
    </source>
</evidence>
<proteinExistence type="predicted"/>
<dbReference type="EMBL" id="JACBZD010000001">
    <property type="protein sequence ID" value="NYI06666.1"/>
    <property type="molecule type" value="Genomic_DNA"/>
</dbReference>
<dbReference type="Pfam" id="PF00753">
    <property type="entry name" value="Lactamase_B"/>
    <property type="match status" value="1"/>
</dbReference>
<name>A0A852ZWB2_9ACTN</name>
<evidence type="ECO:0000313" key="2">
    <source>
        <dbReference type="EMBL" id="NYI06666.1"/>
    </source>
</evidence>
<sequence>MPSTRGVWEEHGPGCHRLRLAELELGIGVVSGSDGLLVVDTGSSPERGAWLRAEVTRRFGRPPTHLVITHGHFDHCFGTPAFRAADPAVLVAAHPGLTGYLAAGEAELRADAVRWGVPEAEVRDTPWPPAVVDLPVAASAVLDLGGGRRVELLHPGPGHTGHDLVVRVPPASGGRAAPGARAVVYCGDLVEESGPPQAGPDSFPGAWPEALDRLLALGGPDAVYLPGHGAAVDAGFVRRQRAELAARAAGDGRPGGGAG</sequence>
<dbReference type="Gene3D" id="3.60.15.10">
    <property type="entry name" value="Ribonuclease Z/Hydroxyacylglutathione hydrolase-like"/>
    <property type="match status" value="1"/>
</dbReference>
<dbReference type="InterPro" id="IPR036866">
    <property type="entry name" value="RibonucZ/Hydroxyglut_hydro"/>
</dbReference>
<reference evidence="2 3" key="1">
    <citation type="submission" date="2020-07" db="EMBL/GenBank/DDBJ databases">
        <title>Sequencing the genomes of 1000 actinobacteria strains.</title>
        <authorList>
            <person name="Klenk H.-P."/>
        </authorList>
    </citation>
    <scope>NUCLEOTIDE SEQUENCE [LARGE SCALE GENOMIC DNA]</scope>
    <source>
        <strain evidence="2 3">DSM 42178</strain>
    </source>
</reference>
<dbReference type="PANTHER" id="PTHR42951:SF4">
    <property type="entry name" value="ACYL-COENZYME A THIOESTERASE MBLAC2"/>
    <property type="match status" value="1"/>
</dbReference>
<dbReference type="AlphaFoldDB" id="A0A852ZWB2"/>
<feature type="domain" description="Metallo-beta-lactamase" evidence="1">
    <location>
        <begin position="24"/>
        <end position="228"/>
    </location>
</feature>
<comment type="caution">
    <text evidence="2">The sequence shown here is derived from an EMBL/GenBank/DDBJ whole genome shotgun (WGS) entry which is preliminary data.</text>
</comment>
<dbReference type="SUPFAM" id="SSF56281">
    <property type="entry name" value="Metallo-hydrolase/oxidoreductase"/>
    <property type="match status" value="1"/>
</dbReference>
<dbReference type="InterPro" id="IPR050855">
    <property type="entry name" value="NDM-1-like"/>
</dbReference>
<dbReference type="PANTHER" id="PTHR42951">
    <property type="entry name" value="METALLO-BETA-LACTAMASE DOMAIN-CONTAINING"/>
    <property type="match status" value="1"/>
</dbReference>
<keyword evidence="2" id="KW-0378">Hydrolase</keyword>
<dbReference type="InterPro" id="IPR001279">
    <property type="entry name" value="Metallo-B-lactamas"/>
</dbReference>
<organism evidence="2 3">
    <name type="scientific">Allostreptomyces psammosilenae</name>
    <dbReference type="NCBI Taxonomy" id="1892865"/>
    <lineage>
        <taxon>Bacteria</taxon>
        <taxon>Bacillati</taxon>
        <taxon>Actinomycetota</taxon>
        <taxon>Actinomycetes</taxon>
        <taxon>Kitasatosporales</taxon>
        <taxon>Streptomycetaceae</taxon>
        <taxon>Allostreptomyces</taxon>
    </lineage>
</organism>